<reference evidence="3" key="1">
    <citation type="submission" date="2020-05" db="UniProtKB">
        <authorList>
            <consortium name="EnsemblMetazoa"/>
        </authorList>
    </citation>
    <scope>IDENTIFICATION</scope>
    <source>
        <strain evidence="3">BB02</strain>
    </source>
</reference>
<evidence type="ECO:0000313" key="4">
    <source>
        <dbReference type="Proteomes" id="UP000076420"/>
    </source>
</evidence>
<keyword evidence="1" id="KW-0472">Membrane</keyword>
<feature type="signal peptide" evidence="2">
    <location>
        <begin position="1"/>
        <end position="21"/>
    </location>
</feature>
<proteinExistence type="predicted"/>
<dbReference type="InterPro" id="IPR009030">
    <property type="entry name" value="Growth_fac_rcpt_cys_sf"/>
</dbReference>
<gene>
    <name evidence="3" type="primary">106058294</name>
</gene>
<dbReference type="AlphaFoldDB" id="A0A2C9KL41"/>
<dbReference type="EnsemblMetazoa" id="BGLB020961-RB">
    <property type="protein sequence ID" value="BGLB020961-PB"/>
    <property type="gene ID" value="BGLB020961"/>
</dbReference>
<dbReference type="VEuPathDB" id="VectorBase:BGLAX_048310"/>
<evidence type="ECO:0000256" key="1">
    <source>
        <dbReference type="SAM" id="Phobius"/>
    </source>
</evidence>
<dbReference type="SUPFAM" id="SSF57184">
    <property type="entry name" value="Growth factor receptor domain"/>
    <property type="match status" value="1"/>
</dbReference>
<feature type="transmembrane region" description="Helical" evidence="1">
    <location>
        <begin position="109"/>
        <end position="131"/>
    </location>
</feature>
<dbReference type="Proteomes" id="UP000076420">
    <property type="component" value="Unassembled WGS sequence"/>
</dbReference>
<keyword evidence="1" id="KW-1133">Transmembrane helix</keyword>
<evidence type="ECO:0000313" key="3">
    <source>
        <dbReference type="EnsemblMetazoa" id="BGLB020961-PA"/>
    </source>
</evidence>
<organism evidence="3 4">
    <name type="scientific">Biomphalaria glabrata</name>
    <name type="common">Bloodfluke planorb</name>
    <name type="synonym">Freshwater snail</name>
    <dbReference type="NCBI Taxonomy" id="6526"/>
    <lineage>
        <taxon>Eukaryota</taxon>
        <taxon>Metazoa</taxon>
        <taxon>Spiralia</taxon>
        <taxon>Lophotrochozoa</taxon>
        <taxon>Mollusca</taxon>
        <taxon>Gastropoda</taxon>
        <taxon>Heterobranchia</taxon>
        <taxon>Euthyneura</taxon>
        <taxon>Panpulmonata</taxon>
        <taxon>Hygrophila</taxon>
        <taxon>Lymnaeoidea</taxon>
        <taxon>Planorbidae</taxon>
        <taxon>Biomphalaria</taxon>
    </lineage>
</organism>
<sequence length="435" mass="48957">MTLTALCAVVILFASISTSTGECEVFCFGAEFCRQNNCYQCPKGTYQNKTVHQDLSCTPWTINKGQGWTIDQQGTNKSDIVWKCANGFSLFNNTDCIPNEPTDSHVRTIIVAVLVPLIVTALISITVYFVLKRKKLLCFADSSKKITYADQTKRAPDDALELLHPTDNGTTQNSTINAAQMQTLATSAGLNTFAEYHTNISAQINNKPAQINTASAKIVRPSAQISPLSTDALRSITAQNALLLKVLLTNIQKIITHDEFQELFTVHLLPCPNEMHDSDLVSTYLHWAEKNPEHDFASAIRAALENLEYLFPDECNNSTTVADAMEELNQAIQKRTRLTLSFRRLCLSLCEDYLGRDVYNLFVHLNISSKNTLEREHNLQQLVRWSYRQPCRKSETWSALTELKSALLKIKRKDIADTFDNLAEETNKVFLTMFL</sequence>
<keyword evidence="2" id="KW-0732">Signal</keyword>
<evidence type="ECO:0008006" key="5">
    <source>
        <dbReference type="Google" id="ProtNLM"/>
    </source>
</evidence>
<dbReference type="OrthoDB" id="10285445at2759"/>
<dbReference type="KEGG" id="bgt:106058294"/>
<evidence type="ECO:0000256" key="2">
    <source>
        <dbReference type="SAM" id="SignalP"/>
    </source>
</evidence>
<dbReference type="VEuPathDB" id="VectorBase:BGLB020961"/>
<protein>
    <recommendedName>
        <fullName evidence="5">TNFR-Cys domain-containing protein</fullName>
    </recommendedName>
</protein>
<dbReference type="EnsemblMetazoa" id="BGLB020961-RA">
    <property type="protein sequence ID" value="BGLB020961-PA"/>
    <property type="gene ID" value="BGLB020961"/>
</dbReference>
<feature type="chain" id="PRO_5014284971" description="TNFR-Cys domain-containing protein" evidence="2">
    <location>
        <begin position="22"/>
        <end position="435"/>
    </location>
</feature>
<accession>A0A2C9KL41</accession>
<name>A0A2C9KL41_BIOGL</name>
<keyword evidence="1" id="KW-0812">Transmembrane</keyword>